<dbReference type="GO" id="GO:0006108">
    <property type="term" value="P:malate metabolic process"/>
    <property type="evidence" value="ECO:0007669"/>
    <property type="project" value="TreeGrafter"/>
</dbReference>
<dbReference type="NCBIfam" id="NF010052">
    <property type="entry name" value="PRK13529.1"/>
    <property type="match status" value="1"/>
</dbReference>
<evidence type="ECO:0000313" key="12">
    <source>
        <dbReference type="Proteomes" id="UP000076871"/>
    </source>
</evidence>
<dbReference type="InterPro" id="IPR012301">
    <property type="entry name" value="Malic_N_dom"/>
</dbReference>
<evidence type="ECO:0000259" key="10">
    <source>
        <dbReference type="SMART" id="SM01274"/>
    </source>
</evidence>
<keyword evidence="8" id="KW-0560">Oxidoreductase</keyword>
<dbReference type="SMART" id="SM00919">
    <property type="entry name" value="Malic_M"/>
    <property type="match status" value="1"/>
</dbReference>
<feature type="binding site" evidence="7">
    <location>
        <position position="245"/>
    </location>
    <ligand>
        <name>a divalent metal cation</name>
        <dbReference type="ChEBI" id="CHEBI:60240"/>
    </ligand>
</feature>
<evidence type="ECO:0000259" key="9">
    <source>
        <dbReference type="SMART" id="SM00919"/>
    </source>
</evidence>
<dbReference type="GeneID" id="63826852"/>
<evidence type="ECO:0000256" key="6">
    <source>
        <dbReference type="PIRSR" id="PIRSR000106-2"/>
    </source>
</evidence>
<evidence type="ECO:0000256" key="8">
    <source>
        <dbReference type="RuleBase" id="RU003426"/>
    </source>
</evidence>
<comment type="similarity">
    <text evidence="2 8">Belongs to the malic enzymes family.</text>
</comment>
<dbReference type="SMART" id="SM01274">
    <property type="entry name" value="malic"/>
    <property type="match status" value="1"/>
</dbReference>
<organism evidence="11 12">
    <name type="scientific">Laetiporus sulphureus 93-53</name>
    <dbReference type="NCBI Taxonomy" id="1314785"/>
    <lineage>
        <taxon>Eukaryota</taxon>
        <taxon>Fungi</taxon>
        <taxon>Dikarya</taxon>
        <taxon>Basidiomycota</taxon>
        <taxon>Agaricomycotina</taxon>
        <taxon>Agaricomycetes</taxon>
        <taxon>Polyporales</taxon>
        <taxon>Laetiporus</taxon>
    </lineage>
</organism>
<evidence type="ECO:0000256" key="2">
    <source>
        <dbReference type="ARBA" id="ARBA00008785"/>
    </source>
</evidence>
<dbReference type="AlphaFoldDB" id="A0A165C576"/>
<dbReference type="InterPro" id="IPR012302">
    <property type="entry name" value="Malic_NAD-bd"/>
</dbReference>
<feature type="domain" description="Malic enzyme N-terminal" evidence="10">
    <location>
        <begin position="79"/>
        <end position="260"/>
    </location>
</feature>
<dbReference type="SUPFAM" id="SSF51735">
    <property type="entry name" value="NAD(P)-binding Rossmann-fold domains"/>
    <property type="match status" value="1"/>
</dbReference>
<dbReference type="PROSITE" id="PS00331">
    <property type="entry name" value="MALIC_ENZYMES"/>
    <property type="match status" value="1"/>
</dbReference>
<evidence type="ECO:0000256" key="4">
    <source>
        <dbReference type="ARBA" id="ARBA00023027"/>
    </source>
</evidence>
<dbReference type="GO" id="GO:0005829">
    <property type="term" value="C:cytosol"/>
    <property type="evidence" value="ECO:0007669"/>
    <property type="project" value="TreeGrafter"/>
</dbReference>
<dbReference type="GO" id="GO:0005739">
    <property type="term" value="C:mitochondrion"/>
    <property type="evidence" value="ECO:0007669"/>
    <property type="project" value="TreeGrafter"/>
</dbReference>
<dbReference type="InterPro" id="IPR036291">
    <property type="entry name" value="NAD(P)-bd_dom_sf"/>
</dbReference>
<dbReference type="Gene3D" id="3.40.50.720">
    <property type="entry name" value="NAD(P)-binding Rossmann-like Domain"/>
    <property type="match status" value="1"/>
</dbReference>
<proteinExistence type="inferred from homology"/>
<dbReference type="Gene3D" id="3.40.50.10380">
    <property type="entry name" value="Malic enzyme, N-terminal domain"/>
    <property type="match status" value="1"/>
</dbReference>
<reference evidence="11 12" key="1">
    <citation type="journal article" date="2016" name="Mol. Biol. Evol.">
        <title>Comparative Genomics of Early-Diverging Mushroom-Forming Fungi Provides Insights into the Origins of Lignocellulose Decay Capabilities.</title>
        <authorList>
            <person name="Nagy L.G."/>
            <person name="Riley R."/>
            <person name="Tritt A."/>
            <person name="Adam C."/>
            <person name="Daum C."/>
            <person name="Floudas D."/>
            <person name="Sun H."/>
            <person name="Yadav J.S."/>
            <person name="Pangilinan J."/>
            <person name="Larsson K.H."/>
            <person name="Matsuura K."/>
            <person name="Barry K."/>
            <person name="Labutti K."/>
            <person name="Kuo R."/>
            <person name="Ohm R.A."/>
            <person name="Bhattacharya S.S."/>
            <person name="Shirouzu T."/>
            <person name="Yoshinaga Y."/>
            <person name="Martin F.M."/>
            <person name="Grigoriev I.V."/>
            <person name="Hibbett D.S."/>
        </authorList>
    </citation>
    <scope>NUCLEOTIDE SEQUENCE [LARGE SCALE GENOMIC DNA]</scope>
    <source>
        <strain evidence="11 12">93-53</strain>
    </source>
</reference>
<dbReference type="GO" id="GO:0004471">
    <property type="term" value="F:malate dehydrogenase (decarboxylating) (NAD+) activity"/>
    <property type="evidence" value="ECO:0007669"/>
    <property type="project" value="TreeGrafter"/>
</dbReference>
<keyword evidence="3 7" id="KW-0479">Metal-binding</keyword>
<evidence type="ECO:0000313" key="11">
    <source>
        <dbReference type="EMBL" id="KZT02225.1"/>
    </source>
</evidence>
<protein>
    <recommendedName>
        <fullName evidence="8">Malic enzyme</fullName>
    </recommendedName>
</protein>
<feature type="active site" description="Proton acceptor" evidence="5">
    <location>
        <position position="174"/>
    </location>
</feature>
<dbReference type="PANTHER" id="PTHR23406">
    <property type="entry name" value="MALIC ENZYME-RELATED"/>
    <property type="match status" value="1"/>
</dbReference>
<dbReference type="PRINTS" id="PR00072">
    <property type="entry name" value="MALOXRDTASE"/>
</dbReference>
<dbReference type="GO" id="GO:0046872">
    <property type="term" value="F:metal ion binding"/>
    <property type="evidence" value="ECO:0007669"/>
    <property type="project" value="UniProtKB-KW"/>
</dbReference>
<keyword evidence="4" id="KW-0520">NAD</keyword>
<dbReference type="InterPro" id="IPR046346">
    <property type="entry name" value="Aminoacid_DH-like_N_sf"/>
</dbReference>
<evidence type="ECO:0000256" key="1">
    <source>
        <dbReference type="ARBA" id="ARBA00001936"/>
    </source>
</evidence>
<feature type="binding site" evidence="7">
    <location>
        <position position="269"/>
    </location>
    <ligand>
        <name>a divalent metal cation</name>
        <dbReference type="ChEBI" id="CHEBI:60240"/>
    </ligand>
</feature>
<dbReference type="SUPFAM" id="SSF53223">
    <property type="entry name" value="Aminoacid dehydrogenase-like, N-terminal domain"/>
    <property type="match status" value="1"/>
</dbReference>
<dbReference type="PANTHER" id="PTHR23406:SF34">
    <property type="entry name" value="NAD-DEPENDENT MALIC ENZYME, MITOCHONDRIAL"/>
    <property type="match status" value="1"/>
</dbReference>
<dbReference type="InterPro" id="IPR001891">
    <property type="entry name" value="Malic_OxRdtase"/>
</dbReference>
<comment type="cofactor">
    <cofactor evidence="7">
        <name>Mg(2+)</name>
        <dbReference type="ChEBI" id="CHEBI:18420"/>
    </cofactor>
    <cofactor evidence="7">
        <name>Mn(2+)</name>
        <dbReference type="ChEBI" id="CHEBI:29035"/>
    </cofactor>
    <text evidence="7">Divalent metal cations. Prefers magnesium or manganese.</text>
</comment>
<dbReference type="STRING" id="1314785.A0A165C576"/>
<dbReference type="OrthoDB" id="5365701at2759"/>
<feature type="binding site" evidence="6">
    <location>
        <position position="467"/>
    </location>
    <ligand>
        <name>(S)-malate</name>
        <dbReference type="ChEBI" id="CHEBI:15589"/>
    </ligand>
</feature>
<feature type="domain" description="Malic enzyme NAD-binding" evidence="9">
    <location>
        <begin position="270"/>
        <end position="536"/>
    </location>
</feature>
<evidence type="ECO:0000256" key="7">
    <source>
        <dbReference type="PIRSR" id="PIRSR000106-3"/>
    </source>
</evidence>
<feature type="binding site" evidence="6">
    <location>
        <position position="421"/>
    </location>
    <ligand>
        <name>(S)-malate</name>
        <dbReference type="ChEBI" id="CHEBI:15589"/>
    </ligand>
</feature>
<keyword evidence="12" id="KW-1185">Reference proteome</keyword>
<dbReference type="InParanoid" id="A0A165C576"/>
<feature type="active site" description="Proton donor" evidence="5">
    <location>
        <position position="102"/>
    </location>
</feature>
<comment type="cofactor">
    <cofactor evidence="1">
        <name>Mn(2+)</name>
        <dbReference type="ChEBI" id="CHEBI:29035"/>
    </cofactor>
</comment>
<dbReference type="RefSeq" id="XP_040759965.1">
    <property type="nucleotide sequence ID" value="XM_040909823.1"/>
</dbReference>
<dbReference type="InterPro" id="IPR037062">
    <property type="entry name" value="Malic_N_dom_sf"/>
</dbReference>
<evidence type="ECO:0000256" key="3">
    <source>
        <dbReference type="ARBA" id="ARBA00022723"/>
    </source>
</evidence>
<feature type="binding site" evidence="7">
    <location>
        <position position="246"/>
    </location>
    <ligand>
        <name>a divalent metal cation</name>
        <dbReference type="ChEBI" id="CHEBI:60240"/>
    </ligand>
</feature>
<gene>
    <name evidence="11" type="ORF">LAESUDRAFT_730410</name>
</gene>
<dbReference type="Pfam" id="PF03949">
    <property type="entry name" value="Malic_M"/>
    <property type="match status" value="1"/>
</dbReference>
<dbReference type="Proteomes" id="UP000076871">
    <property type="component" value="Unassembled WGS sequence"/>
</dbReference>
<evidence type="ECO:0000256" key="5">
    <source>
        <dbReference type="PIRSR" id="PIRSR000106-1"/>
    </source>
</evidence>
<dbReference type="FunCoup" id="A0A165C576">
    <property type="interactions" value="357"/>
</dbReference>
<dbReference type="Pfam" id="PF00390">
    <property type="entry name" value="malic"/>
    <property type="match status" value="1"/>
</dbReference>
<dbReference type="GO" id="GO:0051287">
    <property type="term" value="F:NAD binding"/>
    <property type="evidence" value="ECO:0007669"/>
    <property type="project" value="InterPro"/>
</dbReference>
<sequence length="574" mass="63758">MSTPATKVLRVALRGDAILTHPRFNKGTAFPVRERKAFGLTSRLPYRVNTLEEQCRRAYDQLTTRDSAIRKNTFLQSLKDQNWTLYYGLISRHLKELIPIIYTPTQADAIANYSHLFRRSEGMYLTFPHQESMEEDFLEQTRGRDIQLFVCSDAEAILGIGDQGVGGIGISAAKSAIYTLLGGIDPSKAISVTLDLGTDNQQLLKDDLYVGWPSPRVRGKPYDRFIDKFVQLVRKYHPHSLLHFEDFGVQNAKRLLDFYRDKHAVFNDDVQGTGAVSLAALMSAVGVTKSRLSDQRIVIYGAGTAGLGITKQLRDGMLDIDGLSQSEANKRFFLLDRYGLVKQSLGPTKIREALQEFVRPDAEWEGVPTNENGEIGLYDVMKRIKPTVLVGCSTQGGAFTEKVIREMAQGVERPIIFPLSNPSRLAEVDPKDANEWTDGKALMASGSPFPPCKNPRGGKDYIVAECNNALIYPGLGYGAMITRARSLSDSMIIAGARRLASLSPALADPDSPLLPNFSDARYINTEIAVAVAQQALDEDLAEVPWSKEEVRDQIIAGQWQPVYADFIYDKDGLR</sequence>
<dbReference type="EMBL" id="KV427654">
    <property type="protein sequence ID" value="KZT02225.1"/>
    <property type="molecule type" value="Genomic_DNA"/>
</dbReference>
<accession>A0A165C576</accession>
<dbReference type="PIRSF" id="PIRSF000106">
    <property type="entry name" value="ME"/>
    <property type="match status" value="1"/>
</dbReference>
<dbReference type="InterPro" id="IPR015884">
    <property type="entry name" value="Malic_enzyme_CS"/>
</dbReference>
<name>A0A165C576_9APHY</name>